<evidence type="ECO:0000256" key="1">
    <source>
        <dbReference type="ARBA" id="ARBA00011046"/>
    </source>
</evidence>
<evidence type="ECO:0000256" key="4">
    <source>
        <dbReference type="ARBA" id="ARBA00023163"/>
    </source>
</evidence>
<dbReference type="Proteomes" id="UP000037688">
    <property type="component" value="Unassembled WGS sequence"/>
</dbReference>
<comment type="similarity">
    <text evidence="1">Belongs to the BlaI transcriptional regulatory family.</text>
</comment>
<dbReference type="PATRIC" id="fig|1705561.3.peg.4545"/>
<evidence type="ECO:0000256" key="2">
    <source>
        <dbReference type="ARBA" id="ARBA00023015"/>
    </source>
</evidence>
<dbReference type="GO" id="GO:0045892">
    <property type="term" value="P:negative regulation of DNA-templated transcription"/>
    <property type="evidence" value="ECO:0007669"/>
    <property type="project" value="InterPro"/>
</dbReference>
<dbReference type="AlphaFoldDB" id="A0A0M9BLT3"/>
<keyword evidence="6" id="KW-1185">Reference proteome</keyword>
<dbReference type="GO" id="GO:0003677">
    <property type="term" value="F:DNA binding"/>
    <property type="evidence" value="ECO:0007669"/>
    <property type="project" value="UniProtKB-KW"/>
</dbReference>
<reference evidence="5 6" key="1">
    <citation type="submission" date="2015-08" db="EMBL/GenBank/DDBJ databases">
        <title>Draft genome sequence of cellulolytic and xylanolytic Paenibacillus sp. A59, isolated from a decaying forest soil from Patagonia, Argentina.</title>
        <authorList>
            <person name="Ghio S."/>
            <person name="Caceres A.M."/>
            <person name="Talia P."/>
            <person name="Grasso D."/>
            <person name="Campos E."/>
        </authorList>
    </citation>
    <scope>NUCLEOTIDE SEQUENCE [LARGE SCALE GENOMIC DNA]</scope>
    <source>
        <strain evidence="5 6">A59</strain>
    </source>
</reference>
<evidence type="ECO:0000313" key="5">
    <source>
        <dbReference type="EMBL" id="KOY14579.1"/>
    </source>
</evidence>
<evidence type="ECO:0000313" key="6">
    <source>
        <dbReference type="Proteomes" id="UP000037688"/>
    </source>
</evidence>
<dbReference type="RefSeq" id="WP_024632815.1">
    <property type="nucleotide sequence ID" value="NZ_LITU01000070.1"/>
</dbReference>
<dbReference type="Pfam" id="PF03965">
    <property type="entry name" value="Penicillinase_R"/>
    <property type="match status" value="1"/>
</dbReference>
<keyword evidence="2" id="KW-0805">Transcription regulation</keyword>
<comment type="caution">
    <text evidence="5">The sequence shown here is derived from an EMBL/GenBank/DDBJ whole genome shotgun (WGS) entry which is preliminary data.</text>
</comment>
<dbReference type="InterPro" id="IPR005650">
    <property type="entry name" value="BlaI_family"/>
</dbReference>
<protein>
    <submittedName>
        <fullName evidence="5">Transcriptional regulator</fullName>
    </submittedName>
</protein>
<keyword evidence="3" id="KW-0238">DNA-binding</keyword>
<evidence type="ECO:0000256" key="3">
    <source>
        <dbReference type="ARBA" id="ARBA00023125"/>
    </source>
</evidence>
<dbReference type="PIRSF" id="PIRSF019455">
    <property type="entry name" value="CopR_AtkY"/>
    <property type="match status" value="1"/>
</dbReference>
<gene>
    <name evidence="5" type="ORF">AMS66_21770</name>
</gene>
<sequence length="138" mass="16057">MRIHNFKVGERGLNRFFGPLEAKIMDILWTRPGSSIREVQTALEQDKDVNFNTVMTVMNRLVDKELLRKSQKGRTSLYHPVQSREEFMNDQSKELSHELVDEFGALALNHMLDALDEADAGLIERLEQKIKQWKKDSD</sequence>
<dbReference type="InterPro" id="IPR036390">
    <property type="entry name" value="WH_DNA-bd_sf"/>
</dbReference>
<name>A0A0M9BLT3_9BACL</name>
<dbReference type="OrthoDB" id="122824at2"/>
<dbReference type="SUPFAM" id="SSF46785">
    <property type="entry name" value="Winged helix' DNA-binding domain"/>
    <property type="match status" value="1"/>
</dbReference>
<proteinExistence type="inferred from homology"/>
<organism evidence="5 6">
    <name type="scientific">Paenibacillus xylanivorans</name>
    <dbReference type="NCBI Taxonomy" id="1705561"/>
    <lineage>
        <taxon>Bacteria</taxon>
        <taxon>Bacillati</taxon>
        <taxon>Bacillota</taxon>
        <taxon>Bacilli</taxon>
        <taxon>Bacillales</taxon>
        <taxon>Paenibacillaceae</taxon>
        <taxon>Paenibacillus</taxon>
    </lineage>
</organism>
<accession>A0A0M9BLT3</accession>
<keyword evidence="4" id="KW-0804">Transcription</keyword>
<dbReference type="InterPro" id="IPR036388">
    <property type="entry name" value="WH-like_DNA-bd_sf"/>
</dbReference>
<dbReference type="EMBL" id="LITU01000070">
    <property type="protein sequence ID" value="KOY14579.1"/>
    <property type="molecule type" value="Genomic_DNA"/>
</dbReference>
<dbReference type="Gene3D" id="1.10.10.10">
    <property type="entry name" value="Winged helix-like DNA-binding domain superfamily/Winged helix DNA-binding domain"/>
    <property type="match status" value="1"/>
</dbReference>